<dbReference type="EMBL" id="UHEF01000003">
    <property type="protein sequence ID" value="SUN29843.1"/>
    <property type="molecule type" value="Genomic_DNA"/>
</dbReference>
<proteinExistence type="predicted"/>
<protein>
    <submittedName>
        <fullName evidence="1">Uncharacterized protein</fullName>
    </submittedName>
</protein>
<sequence length="33" mass="3952">MFEMGNLTKILQNLITLLKKVIKIHFYKILFSI</sequence>
<organism evidence="1">
    <name type="scientific">Staphylococcus schleiferi</name>
    <dbReference type="NCBI Taxonomy" id="1295"/>
    <lineage>
        <taxon>Bacteria</taxon>
        <taxon>Bacillati</taxon>
        <taxon>Bacillota</taxon>
        <taxon>Bacilli</taxon>
        <taxon>Bacillales</taxon>
        <taxon>Staphylococcaceae</taxon>
        <taxon>Staphylococcus</taxon>
    </lineage>
</organism>
<gene>
    <name evidence="1" type="ORF">NCTC12218_02673</name>
</gene>
<reference evidence="1" key="1">
    <citation type="submission" date="2018-06" db="EMBL/GenBank/DDBJ databases">
        <authorList>
            <consortium name="Pathogen Informatics"/>
            <person name="Doyle S."/>
        </authorList>
    </citation>
    <scope>NUCLEOTIDE SEQUENCE [LARGE SCALE GENOMIC DNA]</scope>
    <source>
        <strain evidence="1">NCTC12218</strain>
    </source>
</reference>
<evidence type="ECO:0000313" key="1">
    <source>
        <dbReference type="EMBL" id="SUN29843.1"/>
    </source>
</evidence>
<dbReference type="AlphaFoldDB" id="A0A7Z7QWT1"/>
<name>A0A7Z7QWT1_STASC</name>
<comment type="caution">
    <text evidence="1">The sequence shown here is derived from an EMBL/GenBank/DDBJ whole genome shotgun (WGS) entry which is preliminary data.</text>
</comment>
<accession>A0A7Z7QWT1</accession>